<comment type="caution">
    <text evidence="3">The sequence shown here is derived from an EMBL/GenBank/DDBJ whole genome shotgun (WGS) entry which is preliminary data.</text>
</comment>
<dbReference type="Proteomes" id="UP000660668">
    <property type="component" value="Unassembled WGS sequence"/>
</dbReference>
<dbReference type="InterPro" id="IPR013538">
    <property type="entry name" value="ASHA1/2-like_C"/>
</dbReference>
<proteinExistence type="inferred from homology"/>
<dbReference type="Gene3D" id="3.30.530.20">
    <property type="match status" value="1"/>
</dbReference>
<comment type="similarity">
    <text evidence="1">Belongs to the AHA1 family.</text>
</comment>
<sequence length="151" mass="16059">MTDTTIAGDFTAVLDLPAAPEDLIALFTSPEGVSRWWGPTTGDGKIGGVLVISFGEHGQNAVRVLQTDPGRVVWEPVVADGSTPTGHTHEWLGTTIEVEVRAAGEGAQLHFRHRGLTPKLACWDDCVAGWNHFMASISSLLRTGSGHPYGS</sequence>
<accession>A0A930YGU5</accession>
<evidence type="ECO:0000313" key="4">
    <source>
        <dbReference type="Proteomes" id="UP000660668"/>
    </source>
</evidence>
<organism evidence="3 4">
    <name type="scientific">Nocardioides agariphilus</name>
    <dbReference type="NCBI Taxonomy" id="433664"/>
    <lineage>
        <taxon>Bacteria</taxon>
        <taxon>Bacillati</taxon>
        <taxon>Actinomycetota</taxon>
        <taxon>Actinomycetes</taxon>
        <taxon>Propionibacteriales</taxon>
        <taxon>Nocardioidaceae</taxon>
        <taxon>Nocardioides</taxon>
    </lineage>
</organism>
<dbReference type="RefSeq" id="WP_194694451.1">
    <property type="nucleotide sequence ID" value="NZ_JADKPO010000001.1"/>
</dbReference>
<protein>
    <submittedName>
        <fullName evidence="3">SRPBCC domain-containing protein</fullName>
    </submittedName>
</protein>
<evidence type="ECO:0000256" key="1">
    <source>
        <dbReference type="ARBA" id="ARBA00006817"/>
    </source>
</evidence>
<keyword evidence="4" id="KW-1185">Reference proteome</keyword>
<dbReference type="AlphaFoldDB" id="A0A930YGU5"/>
<dbReference type="SUPFAM" id="SSF55961">
    <property type="entry name" value="Bet v1-like"/>
    <property type="match status" value="1"/>
</dbReference>
<gene>
    <name evidence="3" type="ORF">ISU10_00815</name>
</gene>
<dbReference type="CDD" id="cd07814">
    <property type="entry name" value="SRPBCC_CalC_Aha1-like"/>
    <property type="match status" value="1"/>
</dbReference>
<reference evidence="3" key="1">
    <citation type="submission" date="2020-11" db="EMBL/GenBank/DDBJ databases">
        <title>Nocardioides cynanchi sp. nov., isolated from soil of rhizosphere of Cynanchum wilfordii.</title>
        <authorList>
            <person name="Lee J.-S."/>
            <person name="Suh M.K."/>
            <person name="Kim J.-S."/>
        </authorList>
    </citation>
    <scope>NUCLEOTIDE SEQUENCE</scope>
    <source>
        <strain evidence="3">KCTC 19276</strain>
    </source>
</reference>
<dbReference type="InterPro" id="IPR023393">
    <property type="entry name" value="START-like_dom_sf"/>
</dbReference>
<dbReference type="EMBL" id="JADKPO010000001">
    <property type="protein sequence ID" value="MBF4766303.1"/>
    <property type="molecule type" value="Genomic_DNA"/>
</dbReference>
<feature type="domain" description="Activator of Hsp90 ATPase homologue 1/2-like C-terminal" evidence="2">
    <location>
        <begin position="18"/>
        <end position="141"/>
    </location>
</feature>
<evidence type="ECO:0000259" key="2">
    <source>
        <dbReference type="Pfam" id="PF08327"/>
    </source>
</evidence>
<name>A0A930YGU5_9ACTN</name>
<dbReference type="Pfam" id="PF08327">
    <property type="entry name" value="AHSA1"/>
    <property type="match status" value="1"/>
</dbReference>
<evidence type="ECO:0000313" key="3">
    <source>
        <dbReference type="EMBL" id="MBF4766303.1"/>
    </source>
</evidence>